<protein>
    <recommendedName>
        <fullName evidence="3">Transcriptional regulator</fullName>
    </recommendedName>
</protein>
<proteinExistence type="predicted"/>
<dbReference type="InterPro" id="IPR038390">
    <property type="entry name" value="Metal_Tscrpt_repr_sf"/>
</dbReference>
<gene>
    <name evidence="1" type="ORF">A3E39_01430</name>
</gene>
<evidence type="ECO:0008006" key="3">
    <source>
        <dbReference type="Google" id="ProtNLM"/>
    </source>
</evidence>
<dbReference type="Gene3D" id="1.20.58.1000">
    <property type="entry name" value="Metal-sensitive repressor, helix protomer"/>
    <property type="match status" value="1"/>
</dbReference>
<dbReference type="GO" id="GO:0045892">
    <property type="term" value="P:negative regulation of DNA-templated transcription"/>
    <property type="evidence" value="ECO:0007669"/>
    <property type="project" value="UniProtKB-ARBA"/>
</dbReference>
<dbReference type="Proteomes" id="UP000176603">
    <property type="component" value="Unassembled WGS sequence"/>
</dbReference>
<dbReference type="EMBL" id="MGEH01000024">
    <property type="protein sequence ID" value="OGL78805.1"/>
    <property type="molecule type" value="Genomic_DNA"/>
</dbReference>
<dbReference type="InterPro" id="IPR003735">
    <property type="entry name" value="Metal_Tscrpt_repr"/>
</dbReference>
<dbReference type="GO" id="GO:0046872">
    <property type="term" value="F:metal ion binding"/>
    <property type="evidence" value="ECO:0007669"/>
    <property type="project" value="InterPro"/>
</dbReference>
<dbReference type="STRING" id="1802399.A3E39_01430"/>
<name>A0A1F7UKN4_9BACT</name>
<organism evidence="1 2">
    <name type="scientific">Candidatus Uhrbacteria bacterium RIFCSPHIGHO2_12_FULL_60_25</name>
    <dbReference type="NCBI Taxonomy" id="1802399"/>
    <lineage>
        <taxon>Bacteria</taxon>
        <taxon>Candidatus Uhriibacteriota</taxon>
    </lineage>
</organism>
<dbReference type="PANTHER" id="PTHR33677">
    <property type="entry name" value="TRANSCRIPTIONAL REPRESSOR FRMR-RELATED"/>
    <property type="match status" value="1"/>
</dbReference>
<dbReference type="AlphaFoldDB" id="A0A1F7UKN4"/>
<dbReference type="GO" id="GO:0003677">
    <property type="term" value="F:DNA binding"/>
    <property type="evidence" value="ECO:0007669"/>
    <property type="project" value="InterPro"/>
</dbReference>
<evidence type="ECO:0000313" key="1">
    <source>
        <dbReference type="EMBL" id="OGL78805.1"/>
    </source>
</evidence>
<reference evidence="1 2" key="1">
    <citation type="journal article" date="2016" name="Nat. Commun.">
        <title>Thousands of microbial genomes shed light on interconnected biogeochemical processes in an aquifer system.</title>
        <authorList>
            <person name="Anantharaman K."/>
            <person name="Brown C.T."/>
            <person name="Hug L.A."/>
            <person name="Sharon I."/>
            <person name="Castelle C.J."/>
            <person name="Probst A.J."/>
            <person name="Thomas B.C."/>
            <person name="Singh A."/>
            <person name="Wilkins M.J."/>
            <person name="Karaoz U."/>
            <person name="Brodie E.L."/>
            <person name="Williams K.H."/>
            <person name="Hubbard S.S."/>
            <person name="Banfield J.F."/>
        </authorList>
    </citation>
    <scope>NUCLEOTIDE SEQUENCE [LARGE SCALE GENOMIC DNA]</scope>
</reference>
<sequence>MIPPYTEQTTRTLMKARGQLNSVIAMVKDDRYCMDLIQQNNAVIGLLRQANNLMLESHLHSCGSALGSKRATTRMRFIKEILRACNISQRKG</sequence>
<accession>A0A1F7UKN4</accession>
<evidence type="ECO:0000313" key="2">
    <source>
        <dbReference type="Proteomes" id="UP000176603"/>
    </source>
</evidence>
<comment type="caution">
    <text evidence="1">The sequence shown here is derived from an EMBL/GenBank/DDBJ whole genome shotgun (WGS) entry which is preliminary data.</text>
</comment>
<dbReference type="Pfam" id="PF02583">
    <property type="entry name" value="Trns_repr_metal"/>
    <property type="match status" value="1"/>
</dbReference>